<dbReference type="AlphaFoldDB" id="A0AA43QGT9"/>
<dbReference type="Pfam" id="PF00106">
    <property type="entry name" value="adh_short"/>
    <property type="match status" value="1"/>
</dbReference>
<feature type="compositionally biased region" description="Basic and acidic residues" evidence="3">
    <location>
        <begin position="369"/>
        <end position="409"/>
    </location>
</feature>
<dbReference type="PRINTS" id="PR00081">
    <property type="entry name" value="GDHRDH"/>
</dbReference>
<organism evidence="5 6">
    <name type="scientific">Ramalina farinacea</name>
    <dbReference type="NCBI Taxonomy" id="258253"/>
    <lineage>
        <taxon>Eukaryota</taxon>
        <taxon>Fungi</taxon>
        <taxon>Dikarya</taxon>
        <taxon>Ascomycota</taxon>
        <taxon>Pezizomycotina</taxon>
        <taxon>Lecanoromycetes</taxon>
        <taxon>OSLEUM clade</taxon>
        <taxon>Lecanoromycetidae</taxon>
        <taxon>Lecanorales</taxon>
        <taxon>Lecanorineae</taxon>
        <taxon>Ramalinaceae</taxon>
        <taxon>Ramalina</taxon>
    </lineage>
</organism>
<protein>
    <recommendedName>
        <fullName evidence="7">NAD(P)-binding protein</fullName>
    </recommendedName>
</protein>
<dbReference type="Gene3D" id="3.40.50.720">
    <property type="entry name" value="NAD(P)-binding Rossmann-like Domain"/>
    <property type="match status" value="1"/>
</dbReference>
<keyword evidence="4" id="KW-0472">Membrane</keyword>
<evidence type="ECO:0000256" key="3">
    <source>
        <dbReference type="SAM" id="MobiDB-lite"/>
    </source>
</evidence>
<name>A0AA43QGT9_9LECA</name>
<evidence type="ECO:0008006" key="7">
    <source>
        <dbReference type="Google" id="ProtNLM"/>
    </source>
</evidence>
<comment type="similarity">
    <text evidence="1">Belongs to the short-chain dehydrogenases/reductases (SDR) family.</text>
</comment>
<dbReference type="InterPro" id="IPR036291">
    <property type="entry name" value="NAD(P)-bd_dom_sf"/>
</dbReference>
<dbReference type="EMBL" id="JAPUFD010000003">
    <property type="protein sequence ID" value="MDI1486291.1"/>
    <property type="molecule type" value="Genomic_DNA"/>
</dbReference>
<dbReference type="Proteomes" id="UP001161017">
    <property type="component" value="Unassembled WGS sequence"/>
</dbReference>
<dbReference type="SUPFAM" id="SSF51735">
    <property type="entry name" value="NAD(P)-binding Rossmann-fold domains"/>
    <property type="match status" value="1"/>
</dbReference>
<comment type="caution">
    <text evidence="5">The sequence shown here is derived from an EMBL/GenBank/DDBJ whole genome shotgun (WGS) entry which is preliminary data.</text>
</comment>
<accession>A0AA43QGT9</accession>
<feature type="region of interest" description="Disordered" evidence="3">
    <location>
        <begin position="369"/>
        <end position="418"/>
    </location>
</feature>
<dbReference type="PANTHER" id="PTHR24320:SF285">
    <property type="entry name" value="RETINOL DEHYDROGENASE 14"/>
    <property type="match status" value="1"/>
</dbReference>
<dbReference type="GO" id="GO:0016491">
    <property type="term" value="F:oxidoreductase activity"/>
    <property type="evidence" value="ECO:0007669"/>
    <property type="project" value="UniProtKB-KW"/>
</dbReference>
<dbReference type="PANTHER" id="PTHR24320">
    <property type="entry name" value="RETINOL DEHYDROGENASE"/>
    <property type="match status" value="1"/>
</dbReference>
<evidence type="ECO:0000256" key="1">
    <source>
        <dbReference type="ARBA" id="ARBA00006484"/>
    </source>
</evidence>
<keyword evidence="6" id="KW-1185">Reference proteome</keyword>
<evidence type="ECO:0000313" key="5">
    <source>
        <dbReference type="EMBL" id="MDI1486291.1"/>
    </source>
</evidence>
<proteinExistence type="inferred from homology"/>
<feature type="transmembrane region" description="Helical" evidence="4">
    <location>
        <begin position="16"/>
        <end position="40"/>
    </location>
</feature>
<evidence type="ECO:0000313" key="6">
    <source>
        <dbReference type="Proteomes" id="UP001161017"/>
    </source>
</evidence>
<keyword evidence="4" id="KW-1133">Transmembrane helix</keyword>
<sequence>MPIPILTEIASRGISWIPFAIPILKTLPWLFVTWLLKLYFGGASNTSERLMRSKVVMITGGTSGIGAAVAQDLATRGAQIILLTHHALSDPFLVDYLEDLRNTTSNELIYAEHVDLSSLHSIRAFATKWINNAPPRRLDLIILCADTLTPRFGLAPSKTEGDLDPVWSINYLANFHLLSILSPAIRAQPPDRDVRVVFATCSSYIGGDLKLMKDTRDPLPKGRKYETSKLACMVFAKAFQKLLDNYKRPDKQPNNVRVVLVDPGFTRTPGMRRWLTMGSLWGLLIYLVTLPVWWLVLKSPLQGAQGFLRAAMEAELGRGVGGRFLKECREVQLRKPEVEDEAVQKKLWGFSEKQIEALEKEGAVKRALAKKEKQAAEKAGGGRDSPKVTELDDQGKERKEEAAKGEKKPGSRRSRKAA</sequence>
<reference evidence="5" key="1">
    <citation type="journal article" date="2023" name="Genome Biol. Evol.">
        <title>First Whole Genome Sequence and Flow Cytometry Genome Size Data for the Lichen-Forming Fungus Ramalina farinacea (Ascomycota).</title>
        <authorList>
            <person name="Llewellyn T."/>
            <person name="Mian S."/>
            <person name="Hill R."/>
            <person name="Leitch I.J."/>
            <person name="Gaya E."/>
        </authorList>
    </citation>
    <scope>NUCLEOTIDE SEQUENCE</scope>
    <source>
        <strain evidence="5">LIQ254RAFAR</strain>
    </source>
</reference>
<dbReference type="InterPro" id="IPR002347">
    <property type="entry name" value="SDR_fam"/>
</dbReference>
<gene>
    <name evidence="5" type="ORF">OHK93_005518</name>
</gene>
<keyword evidence="4" id="KW-0812">Transmembrane</keyword>
<keyword evidence="2" id="KW-0560">Oxidoreductase</keyword>
<evidence type="ECO:0000256" key="4">
    <source>
        <dbReference type="SAM" id="Phobius"/>
    </source>
</evidence>
<feature type="transmembrane region" description="Helical" evidence="4">
    <location>
        <begin position="274"/>
        <end position="296"/>
    </location>
</feature>
<evidence type="ECO:0000256" key="2">
    <source>
        <dbReference type="ARBA" id="ARBA00023002"/>
    </source>
</evidence>